<comment type="catalytic activity">
    <reaction evidence="11">
        <text>apo-[ACP] + CoA = holo-[ACP] + adenosine 3',5'-bisphosphate + H(+)</text>
        <dbReference type="Rhea" id="RHEA:12068"/>
        <dbReference type="Rhea" id="RHEA-COMP:9685"/>
        <dbReference type="Rhea" id="RHEA-COMP:9690"/>
        <dbReference type="ChEBI" id="CHEBI:15378"/>
        <dbReference type="ChEBI" id="CHEBI:29999"/>
        <dbReference type="ChEBI" id="CHEBI:57287"/>
        <dbReference type="ChEBI" id="CHEBI:58343"/>
        <dbReference type="ChEBI" id="CHEBI:64479"/>
        <dbReference type="EC" id="2.7.8.7"/>
    </reaction>
</comment>
<dbReference type="SUPFAM" id="SSF56214">
    <property type="entry name" value="4'-phosphopantetheinyl transferase"/>
    <property type="match status" value="1"/>
</dbReference>
<feature type="binding site" evidence="11">
    <location>
        <position position="58"/>
    </location>
    <ligand>
        <name>Mg(2+)</name>
        <dbReference type="ChEBI" id="CHEBI:18420"/>
    </ligand>
</feature>
<keyword evidence="5 11" id="KW-0808">Transferase</keyword>
<keyword evidence="8 11" id="KW-0460">Magnesium</keyword>
<keyword evidence="7 11" id="KW-0276">Fatty acid metabolism</keyword>
<evidence type="ECO:0000256" key="6">
    <source>
        <dbReference type="ARBA" id="ARBA00022723"/>
    </source>
</evidence>
<keyword evidence="15" id="KW-1185">Reference proteome</keyword>
<dbReference type="InterPro" id="IPR004568">
    <property type="entry name" value="Ppantetheine-prot_Trfase_dom"/>
</dbReference>
<dbReference type="Proteomes" id="UP000189761">
    <property type="component" value="Unassembled WGS sequence"/>
</dbReference>
<evidence type="ECO:0000256" key="9">
    <source>
        <dbReference type="ARBA" id="ARBA00023098"/>
    </source>
</evidence>
<evidence type="ECO:0000256" key="3">
    <source>
        <dbReference type="ARBA" id="ARBA00022490"/>
    </source>
</evidence>
<dbReference type="EMBL" id="MTLA01000330">
    <property type="protein sequence ID" value="OOP66332.1"/>
    <property type="molecule type" value="Genomic_DNA"/>
</dbReference>
<evidence type="ECO:0000256" key="8">
    <source>
        <dbReference type="ARBA" id="ARBA00022842"/>
    </source>
</evidence>
<dbReference type="AlphaFoldDB" id="A0A8E2I417"/>
<dbReference type="RefSeq" id="WP_058005314.1">
    <property type="nucleotide sequence ID" value="NZ_BOQX01000005.1"/>
</dbReference>
<dbReference type="Pfam" id="PF01648">
    <property type="entry name" value="ACPS"/>
    <property type="match status" value="1"/>
</dbReference>
<keyword evidence="6 11" id="KW-0479">Metal-binding</keyword>
<evidence type="ECO:0000313" key="15">
    <source>
        <dbReference type="Proteomes" id="UP000189761"/>
    </source>
</evidence>
<accession>A0A8E2I417</accession>
<gene>
    <name evidence="11 13" type="primary">acpS</name>
    <name evidence="14" type="ORF">BWZ43_21555</name>
    <name evidence="13" type="ORF">P5X88_17675</name>
</gene>
<comment type="caution">
    <text evidence="14">The sequence shown here is derived from an EMBL/GenBank/DDBJ whole genome shotgun (WGS) entry which is preliminary data.</text>
</comment>
<dbReference type="InterPro" id="IPR002582">
    <property type="entry name" value="ACPS"/>
</dbReference>
<dbReference type="Proteomes" id="UP001159179">
    <property type="component" value="Unassembled WGS sequence"/>
</dbReference>
<evidence type="ECO:0000256" key="4">
    <source>
        <dbReference type="ARBA" id="ARBA00022516"/>
    </source>
</evidence>
<name>A0A8E2I417_9BACI</name>
<dbReference type="GO" id="GO:0008897">
    <property type="term" value="F:holo-[acyl-carrier-protein] synthase activity"/>
    <property type="evidence" value="ECO:0007669"/>
    <property type="project" value="UniProtKB-UniRule"/>
</dbReference>
<comment type="function">
    <text evidence="11">Transfers the 4'-phosphopantetheine moiety from coenzyme A to a Ser of acyl-carrier-protein.</text>
</comment>
<evidence type="ECO:0000259" key="12">
    <source>
        <dbReference type="Pfam" id="PF01648"/>
    </source>
</evidence>
<dbReference type="PANTHER" id="PTHR12215:SF10">
    <property type="entry name" value="L-AMINOADIPATE-SEMIALDEHYDE DEHYDROGENASE-PHOSPHOPANTETHEINYL TRANSFERASE"/>
    <property type="match status" value="1"/>
</dbReference>
<dbReference type="GeneID" id="79869033"/>
<dbReference type="GO" id="GO:0000287">
    <property type="term" value="F:magnesium ion binding"/>
    <property type="evidence" value="ECO:0007669"/>
    <property type="project" value="UniProtKB-UniRule"/>
</dbReference>
<reference evidence="13" key="2">
    <citation type="submission" date="2023-03" db="EMBL/GenBank/DDBJ databases">
        <title>Bacterial isolates from washroom surfaces on a university campus.</title>
        <authorList>
            <person name="Holman D.B."/>
            <person name="Gzyl K.E."/>
            <person name="Taheri A.E."/>
        </authorList>
    </citation>
    <scope>NUCLEOTIDE SEQUENCE</scope>
    <source>
        <strain evidence="13">RD03</strain>
    </source>
</reference>
<comment type="subcellular location">
    <subcellularLocation>
        <location evidence="11">Cytoplasm</location>
    </subcellularLocation>
</comment>
<dbReference type="GO" id="GO:0006633">
    <property type="term" value="P:fatty acid biosynthetic process"/>
    <property type="evidence" value="ECO:0007669"/>
    <property type="project" value="UniProtKB-UniRule"/>
</dbReference>
<evidence type="ECO:0000256" key="11">
    <source>
        <dbReference type="HAMAP-Rule" id="MF_00101"/>
    </source>
</evidence>
<dbReference type="EMBL" id="JAROYP010000011">
    <property type="protein sequence ID" value="MDH5162763.1"/>
    <property type="molecule type" value="Genomic_DNA"/>
</dbReference>
<evidence type="ECO:0000256" key="5">
    <source>
        <dbReference type="ARBA" id="ARBA00022679"/>
    </source>
</evidence>
<dbReference type="InterPro" id="IPR037143">
    <property type="entry name" value="4-PPantetheinyl_Trfase_dom_sf"/>
</dbReference>
<dbReference type="PANTHER" id="PTHR12215">
    <property type="entry name" value="PHOSPHOPANTETHEINE TRANSFERASE"/>
    <property type="match status" value="1"/>
</dbReference>
<protein>
    <recommendedName>
        <fullName evidence="11">Holo-[acyl-carrier-protein] synthase</fullName>
        <shortName evidence="11">Holo-ACP synthase</shortName>
        <ecNumber evidence="11">2.7.8.7</ecNumber>
    </recommendedName>
    <alternativeName>
        <fullName evidence="11">4'-phosphopantetheinyl transferase AcpS</fullName>
    </alternativeName>
</protein>
<evidence type="ECO:0000256" key="10">
    <source>
        <dbReference type="ARBA" id="ARBA00023160"/>
    </source>
</evidence>
<dbReference type="HAMAP" id="MF_00101">
    <property type="entry name" value="AcpS"/>
    <property type="match status" value="1"/>
</dbReference>
<comment type="similarity">
    <text evidence="11">Belongs to the P-Pant transferase superfamily. AcpS family.</text>
</comment>
<keyword evidence="9 11" id="KW-0443">Lipid metabolism</keyword>
<feature type="domain" description="4'-phosphopantetheinyl transferase" evidence="12">
    <location>
        <begin position="4"/>
        <end position="110"/>
    </location>
</feature>
<evidence type="ECO:0000256" key="7">
    <source>
        <dbReference type="ARBA" id="ARBA00022832"/>
    </source>
</evidence>
<comment type="similarity">
    <text evidence="2">Belongs to the P-Pant transferase superfamily. Gsp/Sfp/HetI/AcpT family.</text>
</comment>
<sequence>MIQGIGLDIVEIERIHQIRTRQSRFPEKVLTKSELEDYQGLKETRKSEFLAGRFAAKEAFSKALGTGIGKELSFHEMEIMVDERGKPYFKKPKETGVHLSITHSRDYAAAQVIIEST</sequence>
<evidence type="ECO:0000313" key="14">
    <source>
        <dbReference type="EMBL" id="OOP66332.1"/>
    </source>
</evidence>
<evidence type="ECO:0000313" key="13">
    <source>
        <dbReference type="EMBL" id="MDH5162763.1"/>
    </source>
</evidence>
<comment type="cofactor">
    <cofactor evidence="1 11">
        <name>Mg(2+)</name>
        <dbReference type="ChEBI" id="CHEBI:18420"/>
    </cofactor>
</comment>
<dbReference type="NCBIfam" id="TIGR00556">
    <property type="entry name" value="pantethn_trn"/>
    <property type="match status" value="1"/>
</dbReference>
<reference evidence="14 15" key="1">
    <citation type="submission" date="2017-01" db="EMBL/GenBank/DDBJ databases">
        <title>Draft genome sequence of Bacillus oleronius.</title>
        <authorList>
            <person name="Allam M."/>
        </authorList>
    </citation>
    <scope>NUCLEOTIDE SEQUENCE [LARGE SCALE GENOMIC DNA]</scope>
    <source>
        <strain evidence="14 15">DSM 9356</strain>
    </source>
</reference>
<dbReference type="InterPro" id="IPR050559">
    <property type="entry name" value="P-Pant_transferase_sf"/>
</dbReference>
<keyword evidence="3 11" id="KW-0963">Cytoplasm</keyword>
<dbReference type="NCBIfam" id="TIGR00516">
    <property type="entry name" value="acpS"/>
    <property type="match status" value="1"/>
</dbReference>
<organism evidence="14 15">
    <name type="scientific">Heyndrickxia oleronia</name>
    <dbReference type="NCBI Taxonomy" id="38875"/>
    <lineage>
        <taxon>Bacteria</taxon>
        <taxon>Bacillati</taxon>
        <taxon>Bacillota</taxon>
        <taxon>Bacilli</taxon>
        <taxon>Bacillales</taxon>
        <taxon>Bacillaceae</taxon>
        <taxon>Heyndrickxia</taxon>
    </lineage>
</organism>
<evidence type="ECO:0000256" key="1">
    <source>
        <dbReference type="ARBA" id="ARBA00001946"/>
    </source>
</evidence>
<keyword evidence="10 11" id="KW-0275">Fatty acid biosynthesis</keyword>
<dbReference type="EC" id="2.7.8.7" evidence="11"/>
<dbReference type="GO" id="GO:0005829">
    <property type="term" value="C:cytosol"/>
    <property type="evidence" value="ECO:0007669"/>
    <property type="project" value="TreeGrafter"/>
</dbReference>
<proteinExistence type="inferred from homology"/>
<keyword evidence="4 11" id="KW-0444">Lipid biosynthesis</keyword>
<evidence type="ECO:0000256" key="2">
    <source>
        <dbReference type="ARBA" id="ARBA00010990"/>
    </source>
</evidence>
<dbReference type="GO" id="GO:0019878">
    <property type="term" value="P:lysine biosynthetic process via aminoadipic acid"/>
    <property type="evidence" value="ECO:0007669"/>
    <property type="project" value="TreeGrafter"/>
</dbReference>
<dbReference type="Gene3D" id="3.90.470.20">
    <property type="entry name" value="4'-phosphopantetheinyl transferase domain"/>
    <property type="match status" value="1"/>
</dbReference>
<feature type="binding site" evidence="11">
    <location>
        <position position="8"/>
    </location>
    <ligand>
        <name>Mg(2+)</name>
        <dbReference type="ChEBI" id="CHEBI:18420"/>
    </ligand>
</feature>
<dbReference type="InterPro" id="IPR008278">
    <property type="entry name" value="4-PPantetheinyl_Trfase_dom"/>
</dbReference>